<feature type="transmembrane region" description="Helical" evidence="1">
    <location>
        <begin position="21"/>
        <end position="47"/>
    </location>
</feature>
<dbReference type="Proteomes" id="UP000274131">
    <property type="component" value="Unassembled WGS sequence"/>
</dbReference>
<dbReference type="PANTHER" id="PTHR13052">
    <property type="entry name" value="NFRKB-RELATED"/>
    <property type="match status" value="1"/>
</dbReference>
<keyword evidence="3" id="KW-1185">Reference proteome</keyword>
<reference evidence="2 3" key="1">
    <citation type="submission" date="2018-10" db="EMBL/GenBank/DDBJ databases">
        <authorList>
            <consortium name="Pathogen Informatics"/>
        </authorList>
    </citation>
    <scope>NUCLEOTIDE SEQUENCE [LARGE SCALE GENOMIC DNA]</scope>
</reference>
<proteinExistence type="predicted"/>
<dbReference type="OrthoDB" id="70874at2759"/>
<accession>A0A3P6IVK6</accession>
<evidence type="ECO:0000313" key="3">
    <source>
        <dbReference type="Proteomes" id="UP000274131"/>
    </source>
</evidence>
<keyword evidence="1" id="KW-1133">Transmembrane helix</keyword>
<dbReference type="EMBL" id="UXUI01012481">
    <property type="protein sequence ID" value="VDD96923.1"/>
    <property type="molecule type" value="Genomic_DNA"/>
</dbReference>
<evidence type="ECO:0000256" key="1">
    <source>
        <dbReference type="SAM" id="Phobius"/>
    </source>
</evidence>
<keyword evidence="1" id="KW-0812">Transmembrane</keyword>
<dbReference type="STRING" id="51028.A0A3P6IVK6"/>
<dbReference type="CDD" id="cd21865">
    <property type="entry name" value="DEUBAD_NFRKB"/>
    <property type="match status" value="1"/>
</dbReference>
<gene>
    <name evidence="2" type="ORF">EVEC_LOCUS11674</name>
</gene>
<evidence type="ECO:0000313" key="2">
    <source>
        <dbReference type="EMBL" id="VDD96923.1"/>
    </source>
</evidence>
<keyword evidence="1" id="KW-0472">Membrane</keyword>
<name>A0A3P6IVK6_ENTVE</name>
<protein>
    <submittedName>
        <fullName evidence="2">Uncharacterized protein</fullName>
    </submittedName>
</protein>
<dbReference type="AlphaFoldDB" id="A0A3P6IVK6"/>
<organism evidence="2 3">
    <name type="scientific">Enterobius vermicularis</name>
    <name type="common">Human pinworm</name>
    <dbReference type="NCBI Taxonomy" id="51028"/>
    <lineage>
        <taxon>Eukaryota</taxon>
        <taxon>Metazoa</taxon>
        <taxon>Ecdysozoa</taxon>
        <taxon>Nematoda</taxon>
        <taxon>Chromadorea</taxon>
        <taxon>Rhabditida</taxon>
        <taxon>Spirurina</taxon>
        <taxon>Oxyuridomorpha</taxon>
        <taxon>Oxyuroidea</taxon>
        <taxon>Oxyuridae</taxon>
        <taxon>Enterobius</taxon>
    </lineage>
</organism>
<dbReference type="InterPro" id="IPR024867">
    <property type="entry name" value="NFRKB"/>
</dbReference>
<sequence length="495" mass="57919">MFRHFFRQGKRHIIAAEVFFVVFYFYLLVYLIFFFLYFYLYLFIYFLRFERGEGNKEKVLGLHRIRTPGVLRCFEIVYFFWLQIKEIRLELYGDCSKLWVILCDREMASGHSPAVCSMVASSSSVENVPVVGSTRSSASSFNSLSPVCNSTTSSSQWDVPLSRLCLGGEIVAVPSAIIQEVQVLNFDADSAQVLKIESVFRQVITKEAFRSLSSEGQQYLKRFLPRYEGAENDEELILDAAFTDDKNFYFGNSMAKVHSKIRCGYFNPERPSAIVQLRDNRRVLYDHNIRHYYISLLKKLLIARRYFFSVPKLNSLRIFRRDKKKNKWLMLPNLTKLMESFYNTQASEKFPRISPRSALFRKRETVRNLKKRAQYRAKIMLDDIKKEFNDETISSDDEDLPPALIEDINFAGRSTLYNPNFPDLDLHHDISVDEVKDMLKEYRHLKETQPDLPSMDISGITVEDVYQRTKLPCIAERNLTPEVSEAMKQPFRQNK</sequence>
<dbReference type="GO" id="GO:0031011">
    <property type="term" value="C:Ino80 complex"/>
    <property type="evidence" value="ECO:0007669"/>
    <property type="project" value="InterPro"/>
</dbReference>